<dbReference type="PANTHER" id="PTHR43130:SF2">
    <property type="entry name" value="DJ-1_PFPI DOMAIN-CONTAINING PROTEIN"/>
    <property type="match status" value="1"/>
</dbReference>
<dbReference type="SUPFAM" id="SSF52317">
    <property type="entry name" value="Class I glutamine amidotransferase-like"/>
    <property type="match status" value="1"/>
</dbReference>
<dbReference type="CDD" id="cd03139">
    <property type="entry name" value="GATase1_PfpI_2"/>
    <property type="match status" value="1"/>
</dbReference>
<evidence type="ECO:0000313" key="3">
    <source>
        <dbReference type="Proteomes" id="UP001422759"/>
    </source>
</evidence>
<name>A0ABP5KID2_9ACTN</name>
<dbReference type="Proteomes" id="UP001422759">
    <property type="component" value="Unassembled WGS sequence"/>
</dbReference>
<sequence>MTHTPAAEAEARTRTIAFAVYPGITPLDLVGPLQVCAALADLVPGYRTVVVGERIEPMRTDTPLALVPSHTFAEVPDPDVFIVPGGLTPTLTAMADETLLAHLRRTAGRARIVGSVCTGSLLLAAAGVLEGRRATSHWMYRDLLARFGATPVAERWVEDGPFVTAAGVSSGIDMALQLVSRIAGEEVARQIQLFIEYDPEPPFGPIDWAAAGAPAHADFASAVLAEALADHPELLTRLTA</sequence>
<dbReference type="RefSeq" id="WP_344460798.1">
    <property type="nucleotide sequence ID" value="NZ_BAAANT010000003.1"/>
</dbReference>
<protein>
    <submittedName>
        <fullName evidence="2">DJ-1/PfpI family protein</fullName>
    </submittedName>
</protein>
<organism evidence="2 3">
    <name type="scientific">Kitasatospora kazusensis</name>
    <dbReference type="NCBI Taxonomy" id="407974"/>
    <lineage>
        <taxon>Bacteria</taxon>
        <taxon>Bacillati</taxon>
        <taxon>Actinomycetota</taxon>
        <taxon>Actinomycetes</taxon>
        <taxon>Kitasatosporales</taxon>
        <taxon>Streptomycetaceae</taxon>
        <taxon>Kitasatospora</taxon>
    </lineage>
</organism>
<evidence type="ECO:0000259" key="1">
    <source>
        <dbReference type="Pfam" id="PF01965"/>
    </source>
</evidence>
<dbReference type="InterPro" id="IPR052158">
    <property type="entry name" value="INH-QAR"/>
</dbReference>
<comment type="caution">
    <text evidence="2">The sequence shown here is derived from an EMBL/GenBank/DDBJ whole genome shotgun (WGS) entry which is preliminary data.</text>
</comment>
<evidence type="ECO:0000313" key="2">
    <source>
        <dbReference type="EMBL" id="GAA2132886.1"/>
    </source>
</evidence>
<accession>A0ABP5KID2</accession>
<keyword evidence="3" id="KW-1185">Reference proteome</keyword>
<dbReference type="InterPro" id="IPR002818">
    <property type="entry name" value="DJ-1/PfpI"/>
</dbReference>
<gene>
    <name evidence="2" type="ORF">GCM10009760_08380</name>
</gene>
<dbReference type="Gene3D" id="3.40.50.880">
    <property type="match status" value="1"/>
</dbReference>
<dbReference type="Pfam" id="PF01965">
    <property type="entry name" value="DJ-1_PfpI"/>
    <property type="match status" value="1"/>
</dbReference>
<dbReference type="PANTHER" id="PTHR43130">
    <property type="entry name" value="ARAC-FAMILY TRANSCRIPTIONAL REGULATOR"/>
    <property type="match status" value="1"/>
</dbReference>
<dbReference type="EMBL" id="BAAANT010000003">
    <property type="protein sequence ID" value="GAA2132886.1"/>
    <property type="molecule type" value="Genomic_DNA"/>
</dbReference>
<reference evidence="3" key="1">
    <citation type="journal article" date="2019" name="Int. J. Syst. Evol. Microbiol.">
        <title>The Global Catalogue of Microorganisms (GCM) 10K type strain sequencing project: providing services to taxonomists for standard genome sequencing and annotation.</title>
        <authorList>
            <consortium name="The Broad Institute Genomics Platform"/>
            <consortium name="The Broad Institute Genome Sequencing Center for Infectious Disease"/>
            <person name="Wu L."/>
            <person name="Ma J."/>
        </authorList>
    </citation>
    <scope>NUCLEOTIDE SEQUENCE [LARGE SCALE GENOMIC DNA]</scope>
    <source>
        <strain evidence="3">JCM 14560</strain>
    </source>
</reference>
<proteinExistence type="predicted"/>
<dbReference type="InterPro" id="IPR029062">
    <property type="entry name" value="Class_I_gatase-like"/>
</dbReference>
<feature type="domain" description="DJ-1/PfpI" evidence="1">
    <location>
        <begin position="15"/>
        <end position="180"/>
    </location>
</feature>